<keyword evidence="3" id="KW-0812">Transmembrane</keyword>
<name>A0ABN1YAT9_9ACTN</name>
<evidence type="ECO:0000256" key="2">
    <source>
        <dbReference type="ARBA" id="ARBA00022748"/>
    </source>
</evidence>
<dbReference type="CDD" id="cd02966">
    <property type="entry name" value="TlpA_like_family"/>
    <property type="match status" value="1"/>
</dbReference>
<keyword evidence="5" id="KW-0676">Redox-active center</keyword>
<sequence>MSGMTRPRPRVAAAAVTAAAAALVLTACSSSGSSAGGDGQIGFVTAKGKGGNISTAAVGHRQDAPDIGGKTLEGDPVRLSDYRGKVVVLNVWGSWCGPCRSEADDLQRVWEKYRDQGVQFLGINTRDTEINNAVRFEQEKGVTFPSIYDPAGAELLKFPKGSLNPQSIPTTLVVDRDGRLAARAVGGQTDDALESMLQPIVAEQQK</sequence>
<dbReference type="Pfam" id="PF00578">
    <property type="entry name" value="AhpC-TSA"/>
    <property type="match status" value="1"/>
</dbReference>
<keyword evidence="3" id="KW-0735">Signal-anchor</keyword>
<dbReference type="Gene3D" id="3.40.30.10">
    <property type="entry name" value="Glutaredoxin"/>
    <property type="match status" value="1"/>
</dbReference>
<comment type="subcellular location">
    <subcellularLocation>
        <location evidence="1">Cell envelope</location>
    </subcellularLocation>
</comment>
<dbReference type="PANTHER" id="PTHR42852">
    <property type="entry name" value="THIOL:DISULFIDE INTERCHANGE PROTEIN DSBE"/>
    <property type="match status" value="1"/>
</dbReference>
<gene>
    <name evidence="8" type="ORF">GCM10009639_43080</name>
</gene>
<dbReference type="PANTHER" id="PTHR42852:SF6">
    <property type="entry name" value="THIOL:DISULFIDE INTERCHANGE PROTEIN DSBE"/>
    <property type="match status" value="1"/>
</dbReference>
<feature type="chain" id="PRO_5045704577" evidence="6">
    <location>
        <begin position="36"/>
        <end position="206"/>
    </location>
</feature>
<dbReference type="EMBL" id="BAAAKJ010000235">
    <property type="protein sequence ID" value="GAA1401153.1"/>
    <property type="molecule type" value="Genomic_DNA"/>
</dbReference>
<evidence type="ECO:0000313" key="9">
    <source>
        <dbReference type="Proteomes" id="UP001499863"/>
    </source>
</evidence>
<evidence type="ECO:0000256" key="5">
    <source>
        <dbReference type="ARBA" id="ARBA00023284"/>
    </source>
</evidence>
<dbReference type="InterPro" id="IPR050553">
    <property type="entry name" value="Thioredoxin_ResA/DsbE_sf"/>
</dbReference>
<keyword evidence="4" id="KW-1015">Disulfide bond</keyword>
<organism evidence="8 9">
    <name type="scientific">Kitasatospora putterlickiae</name>
    <dbReference type="NCBI Taxonomy" id="221725"/>
    <lineage>
        <taxon>Bacteria</taxon>
        <taxon>Bacillati</taxon>
        <taxon>Actinomycetota</taxon>
        <taxon>Actinomycetes</taxon>
        <taxon>Kitasatosporales</taxon>
        <taxon>Streptomycetaceae</taxon>
        <taxon>Kitasatospora</taxon>
    </lineage>
</organism>
<reference evidence="8 9" key="1">
    <citation type="journal article" date="2019" name="Int. J. Syst. Evol. Microbiol.">
        <title>The Global Catalogue of Microorganisms (GCM) 10K type strain sequencing project: providing services to taxonomists for standard genome sequencing and annotation.</title>
        <authorList>
            <consortium name="The Broad Institute Genomics Platform"/>
            <consortium name="The Broad Institute Genome Sequencing Center for Infectious Disease"/>
            <person name="Wu L."/>
            <person name="Ma J."/>
        </authorList>
    </citation>
    <scope>NUCLEOTIDE SEQUENCE [LARGE SCALE GENOMIC DNA]</scope>
    <source>
        <strain evidence="8 9">JCM 12393</strain>
    </source>
</reference>
<dbReference type="InterPro" id="IPR017937">
    <property type="entry name" value="Thioredoxin_CS"/>
</dbReference>
<dbReference type="PROSITE" id="PS51257">
    <property type="entry name" value="PROKAR_LIPOPROTEIN"/>
    <property type="match status" value="1"/>
</dbReference>
<dbReference type="InterPro" id="IPR036249">
    <property type="entry name" value="Thioredoxin-like_sf"/>
</dbReference>
<feature type="signal peptide" evidence="6">
    <location>
        <begin position="1"/>
        <end position="35"/>
    </location>
</feature>
<feature type="domain" description="Thioredoxin" evidence="7">
    <location>
        <begin position="58"/>
        <end position="202"/>
    </location>
</feature>
<keyword evidence="2" id="KW-0201">Cytochrome c-type biogenesis</keyword>
<keyword evidence="6" id="KW-0732">Signal</keyword>
<dbReference type="InterPro" id="IPR013766">
    <property type="entry name" value="Thioredoxin_domain"/>
</dbReference>
<proteinExistence type="predicted"/>
<evidence type="ECO:0000256" key="1">
    <source>
        <dbReference type="ARBA" id="ARBA00004196"/>
    </source>
</evidence>
<comment type="caution">
    <text evidence="8">The sequence shown here is derived from an EMBL/GenBank/DDBJ whole genome shotgun (WGS) entry which is preliminary data.</text>
</comment>
<dbReference type="PROSITE" id="PS00194">
    <property type="entry name" value="THIOREDOXIN_1"/>
    <property type="match status" value="1"/>
</dbReference>
<dbReference type="InterPro" id="IPR000866">
    <property type="entry name" value="AhpC/TSA"/>
</dbReference>
<dbReference type="SUPFAM" id="SSF52833">
    <property type="entry name" value="Thioredoxin-like"/>
    <property type="match status" value="1"/>
</dbReference>
<evidence type="ECO:0000256" key="6">
    <source>
        <dbReference type="SAM" id="SignalP"/>
    </source>
</evidence>
<protein>
    <submittedName>
        <fullName evidence="8">TlpA disulfide reductase family protein</fullName>
    </submittedName>
</protein>
<accession>A0ABN1YAT9</accession>
<dbReference type="RefSeq" id="WP_344338307.1">
    <property type="nucleotide sequence ID" value="NZ_BAAAKJ010000235.1"/>
</dbReference>
<evidence type="ECO:0000256" key="4">
    <source>
        <dbReference type="ARBA" id="ARBA00023157"/>
    </source>
</evidence>
<keyword evidence="9" id="KW-1185">Reference proteome</keyword>
<evidence type="ECO:0000259" key="7">
    <source>
        <dbReference type="PROSITE" id="PS51352"/>
    </source>
</evidence>
<evidence type="ECO:0000256" key="3">
    <source>
        <dbReference type="ARBA" id="ARBA00022968"/>
    </source>
</evidence>
<dbReference type="Proteomes" id="UP001499863">
    <property type="component" value="Unassembled WGS sequence"/>
</dbReference>
<evidence type="ECO:0000313" key="8">
    <source>
        <dbReference type="EMBL" id="GAA1401153.1"/>
    </source>
</evidence>
<dbReference type="PROSITE" id="PS51352">
    <property type="entry name" value="THIOREDOXIN_2"/>
    <property type="match status" value="1"/>
</dbReference>